<dbReference type="Gene3D" id="3.30.160.160">
    <property type="entry name" value="YegP-like"/>
    <property type="match status" value="1"/>
</dbReference>
<organism evidence="2 3">
    <name type="scientific">Shinella oryzae</name>
    <dbReference type="NCBI Taxonomy" id="2871820"/>
    <lineage>
        <taxon>Bacteria</taxon>
        <taxon>Pseudomonadati</taxon>
        <taxon>Pseudomonadota</taxon>
        <taxon>Alphaproteobacteria</taxon>
        <taxon>Hyphomicrobiales</taxon>
        <taxon>Rhizobiaceae</taxon>
        <taxon>Shinella</taxon>
    </lineage>
</organism>
<dbReference type="EMBL" id="CP132314">
    <property type="protein sequence ID" value="WLS02358.1"/>
    <property type="molecule type" value="Genomic_DNA"/>
</dbReference>
<reference evidence="2 3" key="1">
    <citation type="submission" date="2023-08" db="EMBL/GenBank/DDBJ databases">
        <title>Pathogen: clinical or host-associated sample.</title>
        <authorList>
            <person name="Hergert J."/>
            <person name="Casey R."/>
            <person name="Wagner J."/>
            <person name="Young E.L."/>
            <person name="Oakeson K.F."/>
        </authorList>
    </citation>
    <scope>NUCLEOTIDE SEQUENCE [LARGE SCALE GENOMIC DNA]</scope>
    <source>
        <strain evidence="2 3">UPHL-collab-2</strain>
    </source>
</reference>
<evidence type="ECO:0000313" key="2">
    <source>
        <dbReference type="EMBL" id="WLS02358.1"/>
    </source>
</evidence>
<name>A0ABY9K3F1_9HYPH</name>
<feature type="domain" description="DUF1508" evidence="1">
    <location>
        <begin position="9"/>
        <end position="55"/>
    </location>
</feature>
<accession>A0ABY9K3F1</accession>
<dbReference type="Proteomes" id="UP001225788">
    <property type="component" value="Chromosome"/>
</dbReference>
<gene>
    <name evidence="2" type="ORF">Q9315_13110</name>
</gene>
<evidence type="ECO:0000259" key="1">
    <source>
        <dbReference type="Pfam" id="PF07411"/>
    </source>
</evidence>
<dbReference type="InterPro" id="IPR036913">
    <property type="entry name" value="YegP-like_sf"/>
</dbReference>
<dbReference type="SUPFAM" id="SSF160113">
    <property type="entry name" value="YegP-like"/>
    <property type="match status" value="1"/>
</dbReference>
<sequence>MHFSLYKDPAGHWRWTLYAVNNRKIANSGEGYWNKTDCLAAINLVKGSGSAPVYER</sequence>
<dbReference type="Pfam" id="PF07411">
    <property type="entry name" value="DUF1508"/>
    <property type="match status" value="1"/>
</dbReference>
<evidence type="ECO:0000313" key="3">
    <source>
        <dbReference type="Proteomes" id="UP001225788"/>
    </source>
</evidence>
<dbReference type="InterPro" id="IPR010879">
    <property type="entry name" value="DUF1508"/>
</dbReference>
<dbReference type="RefSeq" id="WP_306157664.1">
    <property type="nucleotide sequence ID" value="NZ_CP132314.1"/>
</dbReference>
<keyword evidence="3" id="KW-1185">Reference proteome</keyword>
<proteinExistence type="predicted"/>
<protein>
    <submittedName>
        <fullName evidence="2">DUF1508 domain-containing protein</fullName>
    </submittedName>
</protein>